<dbReference type="AlphaFoldDB" id="A0AAU7CD97"/>
<dbReference type="Pfam" id="PF07024">
    <property type="entry name" value="ImpE"/>
    <property type="match status" value="1"/>
</dbReference>
<reference evidence="1" key="1">
    <citation type="submission" date="2024-05" db="EMBL/GenBank/DDBJ databases">
        <title>Planctomycetes of the genus Singulisphaera possess chitinolytic capabilities.</title>
        <authorList>
            <person name="Ivanova A."/>
        </authorList>
    </citation>
    <scope>NUCLEOTIDE SEQUENCE</scope>
    <source>
        <strain evidence="1">Ch08T</strain>
    </source>
</reference>
<organism evidence="1">
    <name type="scientific">Singulisphaera sp. Ch08</name>
    <dbReference type="NCBI Taxonomy" id="3120278"/>
    <lineage>
        <taxon>Bacteria</taxon>
        <taxon>Pseudomonadati</taxon>
        <taxon>Planctomycetota</taxon>
        <taxon>Planctomycetia</taxon>
        <taxon>Isosphaerales</taxon>
        <taxon>Isosphaeraceae</taxon>
        <taxon>Singulisphaera</taxon>
    </lineage>
</organism>
<sequence length="278" mass="30693">MSADELFKAGRLREAIEAQTLEVKAHPAETAKRLFLFELLAFEGDLGRARKQVDALHFDQPELQAAVLTYQGLLDAETRRRELFEAGSPPPKFLTDPPAHVLLRLEAVARLQAGDSAAAAVLLAKANADVPSFRGSLNGQPFELLRDVDDLFGTVIEVMARGSYFWVPLEQVERLTMGAPRFPRDLLWIPARLELAAASGDVFVSALYPSTHTDSDELVQLGRKTDWRGDEEAPTLGYGLRTFLMGDDPIGILEWRELIVETETETEGEPGPVTQPEG</sequence>
<gene>
    <name evidence="1" type="ORF">V5E97_32150</name>
</gene>
<accession>A0AAU7CD97</accession>
<dbReference type="EMBL" id="CP155447">
    <property type="protein sequence ID" value="XBH02927.1"/>
    <property type="molecule type" value="Genomic_DNA"/>
</dbReference>
<dbReference type="SUPFAM" id="SSF144059">
    <property type="entry name" value="ImpE-like"/>
    <property type="match status" value="1"/>
</dbReference>
<evidence type="ECO:0000313" key="1">
    <source>
        <dbReference type="EMBL" id="XBH02927.1"/>
    </source>
</evidence>
<protein>
    <submittedName>
        <fullName evidence="1">Type VI secretion system accessory protein TagJ</fullName>
    </submittedName>
</protein>
<proteinExistence type="predicted"/>
<dbReference type="PIRSF" id="PIRSF029288">
    <property type="entry name" value="SciE_ImpE"/>
    <property type="match status" value="1"/>
</dbReference>
<dbReference type="InterPro" id="IPR009211">
    <property type="entry name" value="TagJ"/>
</dbReference>
<dbReference type="InterPro" id="IPR011990">
    <property type="entry name" value="TPR-like_helical_dom_sf"/>
</dbReference>
<name>A0AAU7CD97_9BACT</name>
<dbReference type="RefSeq" id="WP_406695667.1">
    <property type="nucleotide sequence ID" value="NZ_CP155447.1"/>
</dbReference>
<dbReference type="Gene3D" id="1.25.40.10">
    <property type="entry name" value="Tetratricopeptide repeat domain"/>
    <property type="match status" value="1"/>
</dbReference>